<dbReference type="AlphaFoldDB" id="A0A7J9MDQ9"/>
<dbReference type="EMBL" id="JABFAF010000010">
    <property type="protein sequence ID" value="MBA0869098.1"/>
    <property type="molecule type" value="Genomic_DNA"/>
</dbReference>
<proteinExistence type="predicted"/>
<dbReference type="OrthoDB" id="10302989at2759"/>
<sequence>MENRISVLPDINMEVGGGNLGSWWRFWEATSKGQNAKLVTMAQEAPHEGLSIRWGTFSPRELARFRKLLEKLVRLKPASFSTIASAIQIGALEEFLKESSLLGVKADLGEFGTNESPKAARIARRQV</sequence>
<keyword evidence="2" id="KW-1185">Reference proteome</keyword>
<comment type="caution">
    <text evidence="1">The sequence shown here is derived from an EMBL/GenBank/DDBJ whole genome shotgun (WGS) entry which is preliminary data.</text>
</comment>
<gene>
    <name evidence="1" type="ORF">Goshw_023142</name>
</gene>
<accession>A0A7J9MDQ9</accession>
<evidence type="ECO:0000313" key="2">
    <source>
        <dbReference type="Proteomes" id="UP000593576"/>
    </source>
</evidence>
<reference evidence="1 2" key="1">
    <citation type="journal article" date="2019" name="Genome Biol. Evol.">
        <title>Insights into the evolution of the New World diploid cottons (Gossypium, subgenus Houzingenia) based on genome sequencing.</title>
        <authorList>
            <person name="Grover C.E."/>
            <person name="Arick M.A. 2nd"/>
            <person name="Thrash A."/>
            <person name="Conover J.L."/>
            <person name="Sanders W.S."/>
            <person name="Peterson D.G."/>
            <person name="Frelichowski J.E."/>
            <person name="Scheffler J.A."/>
            <person name="Scheffler B.E."/>
            <person name="Wendel J.F."/>
        </authorList>
    </citation>
    <scope>NUCLEOTIDE SEQUENCE [LARGE SCALE GENOMIC DNA]</scope>
    <source>
        <strain evidence="1">1</strain>
        <tissue evidence="1">Leaf</tissue>
    </source>
</reference>
<name>A0A7J9MDQ9_GOSSC</name>
<organism evidence="1 2">
    <name type="scientific">Gossypium schwendimanii</name>
    <name type="common">Cotton</name>
    <dbReference type="NCBI Taxonomy" id="34291"/>
    <lineage>
        <taxon>Eukaryota</taxon>
        <taxon>Viridiplantae</taxon>
        <taxon>Streptophyta</taxon>
        <taxon>Embryophyta</taxon>
        <taxon>Tracheophyta</taxon>
        <taxon>Spermatophyta</taxon>
        <taxon>Magnoliopsida</taxon>
        <taxon>eudicotyledons</taxon>
        <taxon>Gunneridae</taxon>
        <taxon>Pentapetalae</taxon>
        <taxon>rosids</taxon>
        <taxon>malvids</taxon>
        <taxon>Malvales</taxon>
        <taxon>Malvaceae</taxon>
        <taxon>Malvoideae</taxon>
        <taxon>Gossypium</taxon>
    </lineage>
</organism>
<evidence type="ECO:0000313" key="1">
    <source>
        <dbReference type="EMBL" id="MBA0869098.1"/>
    </source>
</evidence>
<dbReference type="Proteomes" id="UP000593576">
    <property type="component" value="Unassembled WGS sequence"/>
</dbReference>
<protein>
    <submittedName>
        <fullName evidence="1">Uncharacterized protein</fullName>
    </submittedName>
</protein>